<protein>
    <submittedName>
        <fullName evidence="1">Uncharacterized protein</fullName>
    </submittedName>
</protein>
<keyword evidence="2" id="KW-1185">Reference proteome</keyword>
<reference evidence="1 2" key="1">
    <citation type="journal article" date="2008" name="Proc. Natl. Acad. Sci. U.S.A.">
        <title>The genome of Cyanothece 51142, a unicellular diazotrophic cyanobacterium important in the marine nitrogen cycle.</title>
        <authorList>
            <person name="Welsh E.A."/>
            <person name="Liberton M."/>
            <person name="Stoeckel J."/>
            <person name="Loh T."/>
            <person name="Elvitigala T."/>
            <person name="Wang C."/>
            <person name="Wollam A."/>
            <person name="Fulton R.S."/>
            <person name="Clifton S.W."/>
            <person name="Jacobs J.M."/>
            <person name="Aurora R."/>
            <person name="Ghosh B.K."/>
            <person name="Sherman L.A."/>
            <person name="Smith R.D."/>
            <person name="Wilson R.K."/>
            <person name="Pakrasi H.B."/>
        </authorList>
    </citation>
    <scope>NUCLEOTIDE SEQUENCE [LARGE SCALE GENOMIC DNA]</scope>
    <source>
        <strain evidence="2">ATCC 51142 / BH68</strain>
    </source>
</reference>
<evidence type="ECO:0000313" key="1">
    <source>
        <dbReference type="EMBL" id="ACB51679.1"/>
    </source>
</evidence>
<accession>B1WQG8</accession>
<evidence type="ECO:0000313" key="2">
    <source>
        <dbReference type="Proteomes" id="UP000001203"/>
    </source>
</evidence>
<dbReference type="HOGENOM" id="CLU_2245465_0_0_3"/>
<dbReference type="AlphaFoldDB" id="B1WQG8"/>
<gene>
    <name evidence="1" type="ordered locus">cce_2329</name>
</gene>
<dbReference type="OrthoDB" id="1495526at2"/>
<proteinExistence type="predicted"/>
<name>B1WQG8_CROS5</name>
<dbReference type="Proteomes" id="UP000001203">
    <property type="component" value="Chromosome circular"/>
</dbReference>
<sequence>MDSRNNRKQIKEQYGIVFNTLSEILFRHDPIGINFGDNTDEYDPEVGTILPRLETATTEDQVLQIIHEEFIKWFDADLVGSKEKYQALARDVWEMWRRLKENYK</sequence>
<dbReference type="InterPro" id="IPR023162">
    <property type="entry name" value="Apc36109-like_dom_sf"/>
</dbReference>
<organism evidence="1 2">
    <name type="scientific">Crocosphaera subtropica (strain ATCC 51142 / BH68)</name>
    <name type="common">Cyanothece sp. (strain ATCC 51142)</name>
    <dbReference type="NCBI Taxonomy" id="43989"/>
    <lineage>
        <taxon>Bacteria</taxon>
        <taxon>Bacillati</taxon>
        <taxon>Cyanobacteriota</taxon>
        <taxon>Cyanophyceae</taxon>
        <taxon>Oscillatoriophycideae</taxon>
        <taxon>Chroococcales</taxon>
        <taxon>Aphanothecaceae</taxon>
        <taxon>Crocosphaera</taxon>
        <taxon>Crocosphaera subtropica</taxon>
    </lineage>
</organism>
<dbReference type="EMBL" id="CP000806">
    <property type="protein sequence ID" value="ACB51679.1"/>
    <property type="molecule type" value="Genomic_DNA"/>
</dbReference>
<dbReference type="RefSeq" id="WP_009544972.1">
    <property type="nucleotide sequence ID" value="NC_010546.1"/>
</dbReference>
<dbReference type="SUPFAM" id="SSF116922">
    <property type="entry name" value="YugE-like"/>
    <property type="match status" value="1"/>
</dbReference>
<dbReference type="Gene3D" id="1.10.340.20">
    <property type="entry name" value="Apc36109-like domain"/>
    <property type="match status" value="1"/>
</dbReference>
<dbReference type="STRING" id="43989.cce_2329"/>
<dbReference type="eggNOG" id="ENOG50339ZR">
    <property type="taxonomic scope" value="Bacteria"/>
</dbReference>
<dbReference type="KEGG" id="cyt:cce_2329"/>